<accession>A0A1I5NDE5</accession>
<dbReference type="Proteomes" id="UP000199227">
    <property type="component" value="Unassembled WGS sequence"/>
</dbReference>
<organism evidence="11 12">
    <name type="scientific">Hydrogenimonas thermophila</name>
    <dbReference type="NCBI Taxonomy" id="223786"/>
    <lineage>
        <taxon>Bacteria</taxon>
        <taxon>Pseudomonadati</taxon>
        <taxon>Campylobacterota</taxon>
        <taxon>Epsilonproteobacteria</taxon>
        <taxon>Campylobacterales</taxon>
        <taxon>Hydrogenimonadaceae</taxon>
        <taxon>Hydrogenimonas</taxon>
    </lineage>
</organism>
<dbReference type="STRING" id="223786.SAMN05216234_10964"/>
<keyword evidence="7 8" id="KW-0320">Glycogen biosynthesis</keyword>
<evidence type="ECO:0000256" key="2">
    <source>
        <dbReference type="ARBA" id="ARBA00002764"/>
    </source>
</evidence>
<feature type="domain" description="Starch synthase catalytic" evidence="10">
    <location>
        <begin position="2"/>
        <end position="231"/>
    </location>
</feature>
<comment type="catalytic activity">
    <reaction evidence="1 8">
        <text>[(1-&gt;4)-alpha-D-glucosyl](n) + ADP-alpha-D-glucose = [(1-&gt;4)-alpha-D-glucosyl](n+1) + ADP + H(+)</text>
        <dbReference type="Rhea" id="RHEA:18189"/>
        <dbReference type="Rhea" id="RHEA-COMP:9584"/>
        <dbReference type="Rhea" id="RHEA-COMP:9587"/>
        <dbReference type="ChEBI" id="CHEBI:15378"/>
        <dbReference type="ChEBI" id="CHEBI:15444"/>
        <dbReference type="ChEBI" id="CHEBI:57498"/>
        <dbReference type="ChEBI" id="CHEBI:456216"/>
        <dbReference type="EC" id="2.4.1.21"/>
    </reaction>
</comment>
<dbReference type="GO" id="GO:0005978">
    <property type="term" value="P:glycogen biosynthetic process"/>
    <property type="evidence" value="ECO:0007669"/>
    <property type="project" value="UniProtKB-UniRule"/>
</dbReference>
<evidence type="ECO:0000256" key="7">
    <source>
        <dbReference type="ARBA" id="ARBA00023056"/>
    </source>
</evidence>
<evidence type="ECO:0000256" key="3">
    <source>
        <dbReference type="ARBA" id="ARBA00004964"/>
    </source>
</evidence>
<dbReference type="HAMAP" id="MF_00484">
    <property type="entry name" value="Glycogen_synth"/>
    <property type="match status" value="1"/>
</dbReference>
<evidence type="ECO:0000259" key="9">
    <source>
        <dbReference type="Pfam" id="PF00534"/>
    </source>
</evidence>
<dbReference type="InterPro" id="IPR001296">
    <property type="entry name" value="Glyco_trans_1"/>
</dbReference>
<gene>
    <name evidence="8" type="primary">glgA</name>
    <name evidence="11" type="ORF">SAMN05216234_10964</name>
</gene>
<evidence type="ECO:0000256" key="5">
    <source>
        <dbReference type="ARBA" id="ARBA00022676"/>
    </source>
</evidence>
<evidence type="ECO:0000256" key="1">
    <source>
        <dbReference type="ARBA" id="ARBA00001478"/>
    </source>
</evidence>
<proteinExistence type="inferred from homology"/>
<dbReference type="PANTHER" id="PTHR45825">
    <property type="entry name" value="GRANULE-BOUND STARCH SYNTHASE 1, CHLOROPLASTIC/AMYLOPLASTIC"/>
    <property type="match status" value="1"/>
</dbReference>
<feature type="binding site" evidence="8">
    <location>
        <position position="15"/>
    </location>
    <ligand>
        <name>ADP-alpha-D-glucose</name>
        <dbReference type="ChEBI" id="CHEBI:57498"/>
    </ligand>
</feature>
<keyword evidence="5 8" id="KW-0328">Glycosyltransferase</keyword>
<comment type="pathway">
    <text evidence="3 8">Glycan biosynthesis; glycogen biosynthesis.</text>
</comment>
<dbReference type="SUPFAM" id="SSF53756">
    <property type="entry name" value="UDP-Glycosyltransferase/glycogen phosphorylase"/>
    <property type="match status" value="1"/>
</dbReference>
<dbReference type="GO" id="GO:0009011">
    <property type="term" value="F:alpha-1,4-glucan glucosyltransferase (ADP-glucose donor) activity"/>
    <property type="evidence" value="ECO:0007669"/>
    <property type="project" value="UniProtKB-UniRule"/>
</dbReference>
<dbReference type="Pfam" id="PF00534">
    <property type="entry name" value="Glycos_transf_1"/>
    <property type="match status" value="1"/>
</dbReference>
<dbReference type="InterPro" id="IPR011835">
    <property type="entry name" value="GS/SS"/>
</dbReference>
<dbReference type="AlphaFoldDB" id="A0A1I5NDE5"/>
<dbReference type="OrthoDB" id="9808590at2"/>
<comment type="similarity">
    <text evidence="4 8">Belongs to the glycosyltransferase 1 family. Bacterial/plant glycogen synthase subfamily.</text>
</comment>
<dbReference type="PANTHER" id="PTHR45825:SF11">
    <property type="entry name" value="ALPHA AMYLASE DOMAIN-CONTAINING PROTEIN"/>
    <property type="match status" value="1"/>
</dbReference>
<keyword evidence="6 8" id="KW-0808">Transferase</keyword>
<dbReference type="UniPathway" id="UPA00164"/>
<dbReference type="RefSeq" id="WP_092911684.1">
    <property type="nucleotide sequence ID" value="NZ_FOXB01000009.1"/>
</dbReference>
<sequence length="469" mass="53128">MKLLFASAEISPFAKSGGLADISLALSKVLNGRIDVTAIMPLYRCIDKTHYDICSTGDSFNLSFGGLSYDIELFTTTIDGLKVVFVYNELLCERDSLYGHSEEGYEDNDLRFAIFCHTIVEIVKRDFFDILHLNDWHTALTALLVRDTGLSTKIVYTIHNLAYQGLFPKSSMVRTGIDPKHFRMEEVEFYGEVNWMKAGIGNADAVTTVSPSYAVEILTPEFGCGLDGYLRLHSEKLTGILNGIDTKLFDPSTDPALPATYSKTSKRGKMVCKKSFFREIEMEQSTLPLFIFIGRFVEQKGLELIIESIEEMLKRPLVFVMLGDGENKYHSALQKVAQKKFNFHLHFGYDETLAHKMYAAADFLVMPSLFEPCGLNQMVAMRYGTIPLVHKTGGLKDTIHQIIPRKRVCGMGFVFNKMKKDLFLQSIDSAIKLYGNRRKLNSIRTFNMSCDFSIQKCAKEYLKLYESLL</sequence>
<comment type="function">
    <text evidence="2 8">Synthesizes alpha-1,4-glucan chains using ADP-glucose.</text>
</comment>
<keyword evidence="12" id="KW-1185">Reference proteome</keyword>
<evidence type="ECO:0000313" key="12">
    <source>
        <dbReference type="Proteomes" id="UP000199227"/>
    </source>
</evidence>
<protein>
    <recommendedName>
        <fullName evidence="8">Glycogen synthase</fullName>
        <ecNumber evidence="8">2.4.1.21</ecNumber>
    </recommendedName>
    <alternativeName>
        <fullName evidence="8">Starch [bacterial glycogen] synthase</fullName>
    </alternativeName>
</protein>
<evidence type="ECO:0000256" key="8">
    <source>
        <dbReference type="HAMAP-Rule" id="MF_00484"/>
    </source>
</evidence>
<dbReference type="CDD" id="cd03791">
    <property type="entry name" value="GT5_Glycogen_synthase_DULL1-like"/>
    <property type="match status" value="1"/>
</dbReference>
<dbReference type="EMBL" id="FOXB01000009">
    <property type="protein sequence ID" value="SFP19251.1"/>
    <property type="molecule type" value="Genomic_DNA"/>
</dbReference>
<dbReference type="Gene3D" id="3.40.50.2000">
    <property type="entry name" value="Glycogen Phosphorylase B"/>
    <property type="match status" value="2"/>
</dbReference>
<evidence type="ECO:0000256" key="6">
    <source>
        <dbReference type="ARBA" id="ARBA00022679"/>
    </source>
</evidence>
<name>A0A1I5NDE5_9BACT</name>
<evidence type="ECO:0000256" key="4">
    <source>
        <dbReference type="ARBA" id="ARBA00010281"/>
    </source>
</evidence>
<dbReference type="InterPro" id="IPR013534">
    <property type="entry name" value="Starch_synth_cat_dom"/>
</dbReference>
<dbReference type="GO" id="GO:0004373">
    <property type="term" value="F:alpha-1,4-glucan glucosyltransferase (UDP-glucose donor) activity"/>
    <property type="evidence" value="ECO:0007669"/>
    <property type="project" value="InterPro"/>
</dbReference>
<evidence type="ECO:0000313" key="11">
    <source>
        <dbReference type="EMBL" id="SFP19251.1"/>
    </source>
</evidence>
<feature type="domain" description="Glycosyl transferase family 1" evidence="9">
    <location>
        <begin position="277"/>
        <end position="440"/>
    </location>
</feature>
<dbReference type="EC" id="2.4.1.21" evidence="8"/>
<dbReference type="Pfam" id="PF08323">
    <property type="entry name" value="Glyco_transf_5"/>
    <property type="match status" value="1"/>
</dbReference>
<reference evidence="11 12" key="1">
    <citation type="submission" date="2016-10" db="EMBL/GenBank/DDBJ databases">
        <authorList>
            <person name="de Groot N.N."/>
        </authorList>
    </citation>
    <scope>NUCLEOTIDE SEQUENCE [LARGE SCALE GENOMIC DNA]</scope>
    <source>
        <strain evidence="11 12">EP1-55-1</strain>
    </source>
</reference>
<evidence type="ECO:0000259" key="10">
    <source>
        <dbReference type="Pfam" id="PF08323"/>
    </source>
</evidence>
<dbReference type="NCBIfam" id="TIGR02095">
    <property type="entry name" value="glgA"/>
    <property type="match status" value="1"/>
</dbReference>